<dbReference type="RefSeq" id="WP_008824840.1">
    <property type="nucleotide sequence ID" value="NZ_AFNU02000004.1"/>
</dbReference>
<dbReference type="Gene3D" id="1.20.1250.20">
    <property type="entry name" value="MFS general substrate transporter like domains"/>
    <property type="match status" value="1"/>
</dbReference>
<dbReference type="AlphaFoldDB" id="F7PWP7"/>
<protein>
    <submittedName>
        <fullName evidence="2">Symporter protein</fullName>
    </submittedName>
</protein>
<feature type="transmembrane region" description="Helical" evidence="1">
    <location>
        <begin position="342"/>
        <end position="368"/>
    </location>
</feature>
<dbReference type="OrthoDB" id="9764596at2"/>
<gene>
    <name evidence="2" type="ORF">HLPCO_001564</name>
</gene>
<feature type="transmembrane region" description="Helical" evidence="1">
    <location>
        <begin position="195"/>
        <end position="217"/>
    </location>
</feature>
<keyword evidence="1" id="KW-0472">Membrane</keyword>
<dbReference type="eggNOG" id="COG2211">
    <property type="taxonomic scope" value="Bacteria"/>
</dbReference>
<dbReference type="GO" id="GO:0005886">
    <property type="term" value="C:plasma membrane"/>
    <property type="evidence" value="ECO:0007669"/>
    <property type="project" value="TreeGrafter"/>
</dbReference>
<reference evidence="2 3" key="1">
    <citation type="journal article" date="2011" name="J. Bacteriol.">
        <title>Genome sequence of Haloplasma contractile, an unusual contractile bacterium from a deep-sea anoxic brine lake.</title>
        <authorList>
            <person name="Antunes A."/>
            <person name="Alam I."/>
            <person name="El Dorry H."/>
            <person name="Siam R."/>
            <person name="Robertson A."/>
            <person name="Bajic V.B."/>
            <person name="Stingl U."/>
        </authorList>
    </citation>
    <scope>NUCLEOTIDE SEQUENCE [LARGE SCALE GENOMIC DNA]</scope>
    <source>
        <strain evidence="2 3">SSD-17B</strain>
    </source>
</reference>
<evidence type="ECO:0000313" key="2">
    <source>
        <dbReference type="EMBL" id="ERJ12578.1"/>
    </source>
</evidence>
<dbReference type="Pfam" id="PF13347">
    <property type="entry name" value="MFS_2"/>
    <property type="match status" value="1"/>
</dbReference>
<accession>F7PWP7</accession>
<proteinExistence type="predicted"/>
<feature type="transmembrane region" description="Helical" evidence="1">
    <location>
        <begin position="95"/>
        <end position="113"/>
    </location>
</feature>
<reference evidence="2 3" key="2">
    <citation type="journal article" date="2013" name="PLoS ONE">
        <title>INDIGO - INtegrated Data Warehouse of MIcrobial GenOmes with Examples from the Red Sea Extremophiles.</title>
        <authorList>
            <person name="Alam I."/>
            <person name="Antunes A."/>
            <person name="Kamau A.A."/>
            <person name="Ba Alawi W."/>
            <person name="Kalkatawi M."/>
            <person name="Stingl U."/>
            <person name="Bajic V.B."/>
        </authorList>
    </citation>
    <scope>NUCLEOTIDE SEQUENCE [LARGE SCALE GENOMIC DNA]</scope>
    <source>
        <strain evidence="2 3">SSD-17B</strain>
    </source>
</reference>
<dbReference type="InParanoid" id="F7PWP7"/>
<feature type="transmembrane region" description="Helical" evidence="1">
    <location>
        <begin position="53"/>
        <end position="74"/>
    </location>
</feature>
<dbReference type="STRING" id="1033810.HLPCO_001564"/>
<evidence type="ECO:0000313" key="3">
    <source>
        <dbReference type="Proteomes" id="UP000005707"/>
    </source>
</evidence>
<dbReference type="InterPro" id="IPR039672">
    <property type="entry name" value="MFS_2"/>
</dbReference>
<dbReference type="GO" id="GO:0015293">
    <property type="term" value="F:symporter activity"/>
    <property type="evidence" value="ECO:0007669"/>
    <property type="project" value="InterPro"/>
</dbReference>
<dbReference type="PANTHER" id="PTHR11328:SF24">
    <property type="entry name" value="MAJOR FACILITATOR SUPERFAMILY (MFS) PROFILE DOMAIN-CONTAINING PROTEIN"/>
    <property type="match status" value="1"/>
</dbReference>
<dbReference type="InterPro" id="IPR036259">
    <property type="entry name" value="MFS_trans_sf"/>
</dbReference>
<feature type="transmembrane region" description="Helical" evidence="1">
    <location>
        <begin position="12"/>
        <end position="33"/>
    </location>
</feature>
<dbReference type="Proteomes" id="UP000005707">
    <property type="component" value="Unassembled WGS sequence"/>
</dbReference>
<dbReference type="SUPFAM" id="SSF103473">
    <property type="entry name" value="MFS general substrate transporter"/>
    <property type="match status" value="1"/>
</dbReference>
<dbReference type="PANTHER" id="PTHR11328">
    <property type="entry name" value="MAJOR FACILITATOR SUPERFAMILY DOMAIN-CONTAINING PROTEIN"/>
    <property type="match status" value="1"/>
</dbReference>
<feature type="transmembrane region" description="Helical" evidence="1">
    <location>
        <begin position="313"/>
        <end position="336"/>
    </location>
</feature>
<organism evidence="2 3">
    <name type="scientific">Haloplasma contractile SSD-17B</name>
    <dbReference type="NCBI Taxonomy" id="1033810"/>
    <lineage>
        <taxon>Bacteria</taxon>
        <taxon>Bacillati</taxon>
        <taxon>Mycoplasmatota</taxon>
        <taxon>Mollicutes</taxon>
        <taxon>Haloplasmatales</taxon>
        <taxon>Haloplasmataceae</taxon>
        <taxon>Haloplasma</taxon>
    </lineage>
</organism>
<dbReference type="GO" id="GO:0008643">
    <property type="term" value="P:carbohydrate transport"/>
    <property type="evidence" value="ECO:0007669"/>
    <property type="project" value="InterPro"/>
</dbReference>
<feature type="transmembrane region" description="Helical" evidence="1">
    <location>
        <begin position="389"/>
        <end position="408"/>
    </location>
</feature>
<name>F7PWP7_9MOLU</name>
<feature type="transmembrane region" description="Helical" evidence="1">
    <location>
        <begin position="420"/>
        <end position="439"/>
    </location>
</feature>
<feature type="transmembrane region" description="Helical" evidence="1">
    <location>
        <begin position="282"/>
        <end position="301"/>
    </location>
</feature>
<keyword evidence="1" id="KW-0812">Transmembrane</keyword>
<dbReference type="EMBL" id="AFNU02000004">
    <property type="protein sequence ID" value="ERJ12578.1"/>
    <property type="molecule type" value="Genomic_DNA"/>
</dbReference>
<feature type="transmembrane region" description="Helical" evidence="1">
    <location>
        <begin position="159"/>
        <end position="183"/>
    </location>
</feature>
<feature type="transmembrane region" description="Helical" evidence="1">
    <location>
        <begin position="125"/>
        <end position="147"/>
    </location>
</feature>
<keyword evidence="1" id="KW-1133">Transmembrane helix</keyword>
<sequence length="452" mass="50455">MKNSIPFRIKIYYSLGQLGWSLLSGLIATWLVWFYMPPEESGISILYIPQKTIIWSLSIIGIITALSRLIDAITDPLIANLSDRYSGKLGRRITFMKRGSIPFALFTVLVFIMPVETISIFNVLWLALALFSFYIAFTIYVTPYFALLSELGTSAKDKLDLSTFISFTFFFGTIIASGAPYIWAIFEDYGFSKISSIRITISILSFVALIFLLIPVVTIDEKRYVKSTPANINMVKALIATFRNKDFIIFTISDLAYWISMTMFQTGTVYFATVLLDYKEDAVFLVTASAGLFSFFLYPVVNIVAKRFGKKIILGFAFIPLIIGYSLCGSLGLIPLSDFAQIGLVVISIGIALAIFGILPNAIIADIAEYDHIKTNVSKEAMFFGTRTFMSKLGQMIAMFALTSFLTLGNSSDNPTGIRFAAFFCVGIAMLSFLIFLFYNEKRILSITESDL</sequence>
<evidence type="ECO:0000256" key="1">
    <source>
        <dbReference type="SAM" id="Phobius"/>
    </source>
</evidence>
<dbReference type="FunCoup" id="F7PWP7">
    <property type="interactions" value="81"/>
</dbReference>
<feature type="transmembrane region" description="Helical" evidence="1">
    <location>
        <begin position="255"/>
        <end position="276"/>
    </location>
</feature>
<comment type="caution">
    <text evidence="2">The sequence shown here is derived from an EMBL/GenBank/DDBJ whole genome shotgun (WGS) entry which is preliminary data.</text>
</comment>
<keyword evidence="3" id="KW-1185">Reference proteome</keyword>